<protein>
    <submittedName>
        <fullName evidence="2">Uncharacterized protein</fullName>
    </submittedName>
</protein>
<accession>A0A8J4YJ95</accession>
<dbReference type="PANTHER" id="PTHR46113">
    <property type="entry name" value="SNAC DOMAIN-CONTAINING PROTEIN"/>
    <property type="match status" value="1"/>
</dbReference>
<evidence type="ECO:0000313" key="3">
    <source>
        <dbReference type="Proteomes" id="UP000770661"/>
    </source>
</evidence>
<evidence type="ECO:0000256" key="1">
    <source>
        <dbReference type="SAM" id="MobiDB-lite"/>
    </source>
</evidence>
<dbReference type="OrthoDB" id="6626714at2759"/>
<dbReference type="Proteomes" id="UP000770661">
    <property type="component" value="Unassembled WGS sequence"/>
</dbReference>
<comment type="caution">
    <text evidence="2">The sequence shown here is derived from an EMBL/GenBank/DDBJ whole genome shotgun (WGS) entry which is preliminary data.</text>
</comment>
<name>A0A8J4YJ95_CHIOP</name>
<organism evidence="2 3">
    <name type="scientific">Chionoecetes opilio</name>
    <name type="common">Atlantic snow crab</name>
    <name type="synonym">Cancer opilio</name>
    <dbReference type="NCBI Taxonomy" id="41210"/>
    <lineage>
        <taxon>Eukaryota</taxon>
        <taxon>Metazoa</taxon>
        <taxon>Ecdysozoa</taxon>
        <taxon>Arthropoda</taxon>
        <taxon>Crustacea</taxon>
        <taxon>Multicrustacea</taxon>
        <taxon>Malacostraca</taxon>
        <taxon>Eumalacostraca</taxon>
        <taxon>Eucarida</taxon>
        <taxon>Decapoda</taxon>
        <taxon>Pleocyemata</taxon>
        <taxon>Brachyura</taxon>
        <taxon>Eubrachyura</taxon>
        <taxon>Majoidea</taxon>
        <taxon>Majidae</taxon>
        <taxon>Chionoecetes</taxon>
    </lineage>
</organism>
<sequence>MDSSSPFKSVRTFAMTTGNWSNLSSFSSVVPLPVEFDSLLLEQCTRPDGCQKSSTPQDLDVPGPFRLTKKEERGPPRLCLFVVRVYAKAWIEASFSVQAPRLDLELSRPSALDKIDPRVGDVALSKLSSHLWYVSEELVGLSFFDSDVSCETKNAMVTALRREEFDGEDTAPKRVTLPKKSVRDLHLEDFVSGRTLHFFRKLHLDEAFLDLPPDSWQMDEGFQRSSQIVRNLAVVNDHAERGVALIQEFNGSLTKDEEQLQFLLQVVADHRKAFPDPRKRTLAHTRTQ</sequence>
<dbReference type="PANTHER" id="PTHR46113:SF1">
    <property type="entry name" value="PEPTIDASE M17 LEUCYL AMINOPEPTIDASE N-TERMINAL DOMAIN-CONTAINING PROTEIN"/>
    <property type="match status" value="1"/>
</dbReference>
<evidence type="ECO:0000313" key="2">
    <source>
        <dbReference type="EMBL" id="KAG0724956.1"/>
    </source>
</evidence>
<dbReference type="AlphaFoldDB" id="A0A8J4YJ95"/>
<feature type="region of interest" description="Disordered" evidence="1">
    <location>
        <begin position="47"/>
        <end position="68"/>
    </location>
</feature>
<proteinExistence type="predicted"/>
<gene>
    <name evidence="2" type="ORF">GWK47_039526</name>
</gene>
<dbReference type="EMBL" id="JACEEZ010006194">
    <property type="protein sequence ID" value="KAG0724956.1"/>
    <property type="molecule type" value="Genomic_DNA"/>
</dbReference>
<reference evidence="2" key="1">
    <citation type="submission" date="2020-07" db="EMBL/GenBank/DDBJ databases">
        <title>The High-quality genome of the commercially important snow crab, Chionoecetes opilio.</title>
        <authorList>
            <person name="Jeong J.-H."/>
            <person name="Ryu S."/>
        </authorList>
    </citation>
    <scope>NUCLEOTIDE SEQUENCE</scope>
    <source>
        <strain evidence="2">MADBK_172401_WGS</strain>
        <tissue evidence="2">Digestive gland</tissue>
    </source>
</reference>
<keyword evidence="3" id="KW-1185">Reference proteome</keyword>